<dbReference type="PANTHER" id="PTHR12558">
    <property type="entry name" value="CELL DIVISION CYCLE 16,23,27"/>
    <property type="match status" value="1"/>
</dbReference>
<reference evidence="3 4" key="1">
    <citation type="submission" date="2016-10" db="EMBL/GenBank/DDBJ databases">
        <authorList>
            <person name="de Groot N.N."/>
        </authorList>
    </citation>
    <scope>NUCLEOTIDE SEQUENCE [LARGE SCALE GENOMIC DNA]</scope>
    <source>
        <strain evidence="3 4">DSM 19938</strain>
    </source>
</reference>
<dbReference type="Proteomes" id="UP000199532">
    <property type="component" value="Unassembled WGS sequence"/>
</dbReference>
<name>A0A1H7AKF2_9BACT</name>
<dbReference type="InterPro" id="IPR019734">
    <property type="entry name" value="TPR_rpt"/>
</dbReference>
<feature type="region of interest" description="Disordered" evidence="2">
    <location>
        <begin position="33"/>
        <end position="67"/>
    </location>
</feature>
<feature type="repeat" description="TPR" evidence="1">
    <location>
        <begin position="203"/>
        <end position="236"/>
    </location>
</feature>
<dbReference type="PANTHER" id="PTHR12558:SF13">
    <property type="entry name" value="CELL DIVISION CYCLE PROTEIN 27 HOMOLOG"/>
    <property type="match status" value="1"/>
</dbReference>
<evidence type="ECO:0000256" key="1">
    <source>
        <dbReference type="PROSITE-ProRule" id="PRU00339"/>
    </source>
</evidence>
<keyword evidence="4" id="KW-1185">Reference proteome</keyword>
<feature type="compositionally biased region" description="Low complexity" evidence="2">
    <location>
        <begin position="42"/>
        <end position="59"/>
    </location>
</feature>
<evidence type="ECO:0000313" key="4">
    <source>
        <dbReference type="Proteomes" id="UP000199532"/>
    </source>
</evidence>
<organism evidence="3 4">
    <name type="scientific">Dyadobacter koreensis</name>
    <dbReference type="NCBI Taxonomy" id="408657"/>
    <lineage>
        <taxon>Bacteria</taxon>
        <taxon>Pseudomonadati</taxon>
        <taxon>Bacteroidota</taxon>
        <taxon>Cytophagia</taxon>
        <taxon>Cytophagales</taxon>
        <taxon>Spirosomataceae</taxon>
        <taxon>Dyadobacter</taxon>
    </lineage>
</organism>
<dbReference type="STRING" id="408657.SAMN04487995_5691"/>
<keyword evidence="1" id="KW-0802">TPR repeat</keyword>
<proteinExistence type="predicted"/>
<dbReference type="SUPFAM" id="SSF48452">
    <property type="entry name" value="TPR-like"/>
    <property type="match status" value="1"/>
</dbReference>
<dbReference type="Pfam" id="PF14559">
    <property type="entry name" value="TPR_19"/>
    <property type="match status" value="1"/>
</dbReference>
<protein>
    <submittedName>
        <fullName evidence="3">Tetratricopeptide repeat-containing protein</fullName>
    </submittedName>
</protein>
<dbReference type="SMART" id="SM00028">
    <property type="entry name" value="TPR"/>
    <property type="match status" value="3"/>
</dbReference>
<sequence>MKKSIILSCVLALALVGTLYSLPKVVVNTKAKEVDTEKSEVTAAPGASASATPAPETPSNMHDGATLSPEQQKNVDQLRSGFTQASGKEKIAAGLKLSDTFSKLQKFDSAAHYAELVAQLSPSIENITKAGDRYYEAYGFAVDDAKAKNLGSKTREFYGKAIEKNPGLLAAKANMAMTYVNTENPMQGIMMLREVLDTDPTNELALFNLGILSMRSNQYSKAADRFRQILTNNPANTKAKFYLGLTLVELGNKDEARKVLAEVKKEEKDPVIQQALIELQERLDN</sequence>
<dbReference type="EMBL" id="FNXY01000010">
    <property type="protein sequence ID" value="SEJ64357.1"/>
    <property type="molecule type" value="Genomic_DNA"/>
</dbReference>
<evidence type="ECO:0000313" key="3">
    <source>
        <dbReference type="EMBL" id="SEJ64357.1"/>
    </source>
</evidence>
<dbReference type="Gene3D" id="1.25.40.10">
    <property type="entry name" value="Tetratricopeptide repeat domain"/>
    <property type="match status" value="1"/>
</dbReference>
<dbReference type="OrthoDB" id="1490552at2"/>
<accession>A0A1H7AKF2</accession>
<evidence type="ECO:0000256" key="2">
    <source>
        <dbReference type="SAM" id="MobiDB-lite"/>
    </source>
</evidence>
<dbReference type="InterPro" id="IPR011990">
    <property type="entry name" value="TPR-like_helical_dom_sf"/>
</dbReference>
<dbReference type="PROSITE" id="PS50005">
    <property type="entry name" value="TPR"/>
    <property type="match status" value="1"/>
</dbReference>
<dbReference type="AlphaFoldDB" id="A0A1H7AKF2"/>
<gene>
    <name evidence="3" type="ORF">SAMN04487995_5691</name>
</gene>
<dbReference type="RefSeq" id="WP_090341327.1">
    <property type="nucleotide sequence ID" value="NZ_FNXY01000010.1"/>
</dbReference>